<dbReference type="Gene3D" id="3.90.1720.10">
    <property type="entry name" value="endopeptidase domain like (from Nostoc punctiforme)"/>
    <property type="match status" value="1"/>
</dbReference>
<dbReference type="OrthoDB" id="3240061at2"/>
<dbReference type="RefSeq" id="WP_007147440.1">
    <property type="nucleotide sequence ID" value="NZ_AKCI01000001.1"/>
</dbReference>
<feature type="region of interest" description="Disordered" evidence="2">
    <location>
        <begin position="310"/>
        <end position="341"/>
    </location>
</feature>
<dbReference type="Pfam" id="PF05257">
    <property type="entry name" value="CHAP"/>
    <property type="match status" value="1"/>
</dbReference>
<feature type="compositionally biased region" description="Low complexity" evidence="2">
    <location>
        <begin position="98"/>
        <end position="115"/>
    </location>
</feature>
<dbReference type="PROSITE" id="PS50911">
    <property type="entry name" value="CHAP"/>
    <property type="match status" value="1"/>
</dbReference>
<feature type="compositionally biased region" description="Polar residues" evidence="2">
    <location>
        <begin position="88"/>
        <end position="97"/>
    </location>
</feature>
<keyword evidence="1" id="KW-0175">Coiled coil</keyword>
<name>J0DGY8_9BIFI</name>
<protein>
    <recommendedName>
        <fullName evidence="4">Peptidase C51 domain-containing protein</fullName>
    </recommendedName>
</protein>
<feature type="chain" id="PRO_5039448301" description="Peptidase C51 domain-containing protein" evidence="3">
    <location>
        <begin position="31"/>
        <end position="484"/>
    </location>
</feature>
<evidence type="ECO:0000313" key="6">
    <source>
        <dbReference type="Proteomes" id="UP000006415"/>
    </source>
</evidence>
<feature type="region of interest" description="Disordered" evidence="2">
    <location>
        <begin position="88"/>
        <end position="117"/>
    </location>
</feature>
<evidence type="ECO:0000313" key="5">
    <source>
        <dbReference type="EMBL" id="EJD65608.1"/>
    </source>
</evidence>
<dbReference type="InterPro" id="IPR009148">
    <property type="entry name" value="PcsB-like"/>
</dbReference>
<feature type="compositionally biased region" description="Low complexity" evidence="2">
    <location>
        <begin position="310"/>
        <end position="328"/>
    </location>
</feature>
<keyword evidence="6" id="KW-1185">Reference proteome</keyword>
<feature type="coiled-coil region" evidence="1">
    <location>
        <begin position="204"/>
        <end position="307"/>
    </location>
</feature>
<dbReference type="EMBL" id="AGZS01000001">
    <property type="protein sequence ID" value="EJD65608.1"/>
    <property type="molecule type" value="Genomic_DNA"/>
</dbReference>
<reference evidence="5 6" key="1">
    <citation type="submission" date="2012-01" db="EMBL/GenBank/DDBJ databases">
        <title>The Genome Sequence of Scardovia wiggsiae F0424.</title>
        <authorList>
            <consortium name="The Broad Institute Genome Sequencing Platform"/>
            <person name="Earl A."/>
            <person name="Ward D."/>
            <person name="Feldgarden M."/>
            <person name="Gevers D."/>
            <person name="Izard J."/>
            <person name="Ganesan A."/>
            <person name="Baranova O.V."/>
            <person name="Blanton J.M."/>
            <person name="Tanner A.C."/>
            <person name="Mathney J."/>
            <person name="Dewhirst F.E."/>
            <person name="Young S.K."/>
            <person name="Zeng Q."/>
            <person name="Gargeya S."/>
            <person name="Fitzgerald M."/>
            <person name="Haas B."/>
            <person name="Abouelleil A."/>
            <person name="Alvarado L."/>
            <person name="Arachchi H.M."/>
            <person name="Berlin A."/>
            <person name="Chapman S.B."/>
            <person name="Gearin G."/>
            <person name="Goldberg J."/>
            <person name="Griggs A."/>
            <person name="Gujja S."/>
            <person name="Hansen M."/>
            <person name="Heiman D."/>
            <person name="Howarth C."/>
            <person name="Larimer J."/>
            <person name="Lui A."/>
            <person name="MacDonald P.J.P."/>
            <person name="McCowen C."/>
            <person name="Montmayeur A."/>
            <person name="Murphy C."/>
            <person name="Neiman D."/>
            <person name="Pearson M."/>
            <person name="Priest M."/>
            <person name="Roberts A."/>
            <person name="Saif S."/>
            <person name="Shea T."/>
            <person name="Sisk P."/>
            <person name="Stolte C."/>
            <person name="Sykes S."/>
            <person name="Wortman J."/>
            <person name="Nusbaum C."/>
            <person name="Birren B."/>
        </authorList>
    </citation>
    <scope>NUCLEOTIDE SEQUENCE [LARGE SCALE GENOMIC DNA]</scope>
    <source>
        <strain evidence="5 6">F0424</strain>
    </source>
</reference>
<accession>J0DGY8</accession>
<comment type="caution">
    <text evidence="5">The sequence shown here is derived from an EMBL/GenBank/DDBJ whole genome shotgun (WGS) entry which is preliminary data.</text>
</comment>
<dbReference type="eggNOG" id="COG3942">
    <property type="taxonomic scope" value="Bacteria"/>
</dbReference>
<dbReference type="InterPro" id="IPR007921">
    <property type="entry name" value="CHAP_dom"/>
</dbReference>
<dbReference type="PRINTS" id="PR01852">
    <property type="entry name" value="SIBAPROTEIN"/>
</dbReference>
<dbReference type="SUPFAM" id="SSF54001">
    <property type="entry name" value="Cysteine proteinases"/>
    <property type="match status" value="1"/>
</dbReference>
<feature type="domain" description="Peptidase C51" evidence="4">
    <location>
        <begin position="356"/>
        <end position="483"/>
    </location>
</feature>
<organism evidence="5 6">
    <name type="scientific">Scardovia wiggsiae F0424</name>
    <dbReference type="NCBI Taxonomy" id="857290"/>
    <lineage>
        <taxon>Bacteria</taxon>
        <taxon>Bacillati</taxon>
        <taxon>Actinomycetota</taxon>
        <taxon>Actinomycetes</taxon>
        <taxon>Bifidobacteriales</taxon>
        <taxon>Bifidobacteriaceae</taxon>
        <taxon>Scardovia</taxon>
    </lineage>
</organism>
<dbReference type="Proteomes" id="UP000006415">
    <property type="component" value="Unassembled WGS sequence"/>
</dbReference>
<evidence type="ECO:0000256" key="1">
    <source>
        <dbReference type="SAM" id="Coils"/>
    </source>
</evidence>
<evidence type="ECO:0000256" key="3">
    <source>
        <dbReference type="SAM" id="SignalP"/>
    </source>
</evidence>
<evidence type="ECO:0000256" key="2">
    <source>
        <dbReference type="SAM" id="MobiDB-lite"/>
    </source>
</evidence>
<keyword evidence="3" id="KW-0732">Signal</keyword>
<evidence type="ECO:0000259" key="4">
    <source>
        <dbReference type="PROSITE" id="PS50911"/>
    </source>
</evidence>
<dbReference type="InterPro" id="IPR038765">
    <property type="entry name" value="Papain-like_cys_pep_sf"/>
</dbReference>
<proteinExistence type="predicted"/>
<dbReference type="STRING" id="857290.HMPREF9156_00372"/>
<gene>
    <name evidence="5" type="ORF">HMPREF9156_00372</name>
</gene>
<dbReference type="HOGENOM" id="CLU_050983_0_0_11"/>
<feature type="signal peptide" evidence="3">
    <location>
        <begin position="1"/>
        <end position="30"/>
    </location>
</feature>
<sequence length="484" mass="51021">MTTIWSRVSRFRPAVGLAVSAVLISGMAAASLSGAGVPRAYADPYKDLTAAQTSQANVRKKLAGVNSDLQQTVLQLNDLVNNQIPAAEDASNSAQDTASKAQQTAQEAAQRLAAAKNDRAALEERIRQTGIDYDDSKAAVAQSARESFHSSASGQIMNVVTKSKSADSFIENMQTNSAVARVEANEADDAAHTLSASLNRRQRLEAIEQRVSSLKQQADSASAAAQSAADQAQQKAAGLARLQEQSQQKQAELTAMQSQLTTQEAREAVAVLQAQQAVEQYNRQLAAQRAAEQARAAQLAAQQYNAEAARRAAAQRNTSGSSSRGRNTAPAVIPAPANPGATARGMNYSVPGNCSATATTCYGHATGRTSVLGGAYPWSQCTWWAYIRRTQLALPVGSYLGNGGEWASKAAALGYYVNNTPHVGAAVSFLPGQAGSSPVYGHVAVVERVNANGTILISECGAKNHGRILTRILGNAGSYRYIHY</sequence>
<dbReference type="AlphaFoldDB" id="J0DGY8"/>